<evidence type="ECO:0000256" key="3">
    <source>
        <dbReference type="ARBA" id="ARBA00023163"/>
    </source>
</evidence>
<keyword evidence="4" id="KW-0539">Nucleus</keyword>
<evidence type="ECO:0000256" key="2">
    <source>
        <dbReference type="ARBA" id="ARBA00023015"/>
    </source>
</evidence>
<dbReference type="PROSITE" id="PS00036">
    <property type="entry name" value="BZIP_BASIC"/>
    <property type="match status" value="1"/>
</dbReference>
<evidence type="ECO:0000259" key="6">
    <source>
        <dbReference type="PROSITE" id="PS00036"/>
    </source>
</evidence>
<evidence type="ECO:0000313" key="8">
    <source>
        <dbReference type="RefSeq" id="XP_010491321.1"/>
    </source>
</evidence>
<dbReference type="InterPro" id="IPR052483">
    <property type="entry name" value="bZIP_transcription_regulators"/>
</dbReference>
<keyword evidence="7" id="KW-1185">Reference proteome</keyword>
<dbReference type="InterPro" id="IPR046347">
    <property type="entry name" value="bZIP_sf"/>
</dbReference>
<evidence type="ECO:0000256" key="5">
    <source>
        <dbReference type="SAM" id="Coils"/>
    </source>
</evidence>
<accession>A0ABM0XUT1</accession>
<dbReference type="InterPro" id="IPR004827">
    <property type="entry name" value="bZIP"/>
</dbReference>
<dbReference type="Gene3D" id="1.20.5.170">
    <property type="match status" value="1"/>
</dbReference>
<keyword evidence="2" id="KW-0805">Transcription regulation</keyword>
<sequence length="150" mass="17135">MSFHVVETSSGIPQSDNQVGEKKSVLVQYELEPGFTIHMRHNIDPATDPQKLKQIIANRVSAHKSRWKKLQYVKTLVKGSMELQMAVNVMRAKVKIAIEEKQRLENEKKQLKEAISARLQDYLNNDGITNMYKAEIQRLKKSMAPPTSST</sequence>
<reference evidence="8" key="2">
    <citation type="submission" date="2025-08" db="UniProtKB">
        <authorList>
            <consortium name="RefSeq"/>
        </authorList>
    </citation>
    <scope>IDENTIFICATION</scope>
    <source>
        <tissue evidence="8">Leaf</tissue>
    </source>
</reference>
<evidence type="ECO:0000256" key="1">
    <source>
        <dbReference type="ARBA" id="ARBA00004123"/>
    </source>
</evidence>
<proteinExistence type="predicted"/>
<organism evidence="7 8">
    <name type="scientific">Camelina sativa</name>
    <name type="common">False flax</name>
    <name type="synonym">Myagrum sativum</name>
    <dbReference type="NCBI Taxonomy" id="90675"/>
    <lineage>
        <taxon>Eukaryota</taxon>
        <taxon>Viridiplantae</taxon>
        <taxon>Streptophyta</taxon>
        <taxon>Embryophyta</taxon>
        <taxon>Tracheophyta</taxon>
        <taxon>Spermatophyta</taxon>
        <taxon>Magnoliopsida</taxon>
        <taxon>eudicotyledons</taxon>
        <taxon>Gunneridae</taxon>
        <taxon>Pentapetalae</taxon>
        <taxon>rosids</taxon>
        <taxon>malvids</taxon>
        <taxon>Brassicales</taxon>
        <taxon>Brassicaceae</taxon>
        <taxon>Camelineae</taxon>
        <taxon>Camelina</taxon>
    </lineage>
</organism>
<evidence type="ECO:0000313" key="7">
    <source>
        <dbReference type="Proteomes" id="UP000694864"/>
    </source>
</evidence>
<feature type="domain" description="BZIP" evidence="6">
    <location>
        <begin position="53"/>
        <end position="68"/>
    </location>
</feature>
<keyword evidence="3" id="KW-0804">Transcription</keyword>
<dbReference type="PANTHER" id="PTHR46391:SF13">
    <property type="entry name" value="ACTIVATOR OF SPOMIN LUC3"/>
    <property type="match status" value="1"/>
</dbReference>
<dbReference type="InterPro" id="IPR044759">
    <property type="entry name" value="bZIP_RF2"/>
</dbReference>
<keyword evidence="5" id="KW-0175">Coiled coil</keyword>
<protein>
    <submittedName>
        <fullName evidence="8">Basic leucine zipper 19-like</fullName>
    </submittedName>
</protein>
<dbReference type="PANTHER" id="PTHR46391">
    <property type="entry name" value="BASIC LEUCINE ZIPPER 34"/>
    <property type="match status" value="1"/>
</dbReference>
<dbReference type="Proteomes" id="UP000694864">
    <property type="component" value="Chromosome 20"/>
</dbReference>
<feature type="coiled-coil region" evidence="5">
    <location>
        <begin position="87"/>
        <end position="121"/>
    </location>
</feature>
<dbReference type="CDD" id="cd14703">
    <property type="entry name" value="bZIP_plant_RF2"/>
    <property type="match status" value="1"/>
</dbReference>
<name>A0ABM0XUT1_CAMSA</name>
<dbReference type="GeneID" id="104768920"/>
<reference evidence="7" key="1">
    <citation type="journal article" date="2014" name="Nat. Commun.">
        <title>The emerging biofuel crop Camelina sativa retains a highly undifferentiated hexaploid genome structure.</title>
        <authorList>
            <person name="Kagale S."/>
            <person name="Koh C."/>
            <person name="Nixon J."/>
            <person name="Bollina V."/>
            <person name="Clarke W.E."/>
            <person name="Tuteja R."/>
            <person name="Spillane C."/>
            <person name="Robinson S.J."/>
            <person name="Links M.G."/>
            <person name="Clarke C."/>
            <person name="Higgins E.E."/>
            <person name="Huebert T."/>
            <person name="Sharpe A.G."/>
            <person name="Parkin I.A."/>
        </authorList>
    </citation>
    <scope>NUCLEOTIDE SEQUENCE [LARGE SCALE GENOMIC DNA]</scope>
    <source>
        <strain evidence="7">cv. DH55</strain>
    </source>
</reference>
<evidence type="ECO:0000256" key="4">
    <source>
        <dbReference type="ARBA" id="ARBA00023242"/>
    </source>
</evidence>
<dbReference type="RefSeq" id="XP_010491321.1">
    <property type="nucleotide sequence ID" value="XM_010493019.1"/>
</dbReference>
<gene>
    <name evidence="8" type="primary">LOC104768920</name>
</gene>
<comment type="subcellular location">
    <subcellularLocation>
        <location evidence="1">Nucleus</location>
    </subcellularLocation>
</comment>
<dbReference type="SUPFAM" id="SSF57959">
    <property type="entry name" value="Leucine zipper domain"/>
    <property type="match status" value="1"/>
</dbReference>